<dbReference type="AlphaFoldDB" id="A0A9X9Q797"/>
<reference evidence="1 2" key="1">
    <citation type="submission" date="2018-10" db="EMBL/GenBank/DDBJ databases">
        <authorList>
            <person name="Ekblom R."/>
            <person name="Jareborg N."/>
        </authorList>
    </citation>
    <scope>NUCLEOTIDE SEQUENCE [LARGE SCALE GENOMIC DNA]</scope>
    <source>
        <tissue evidence="1">Muscle</tissue>
    </source>
</reference>
<dbReference type="EMBL" id="CYRY02043352">
    <property type="protein sequence ID" value="VCX37672.1"/>
    <property type="molecule type" value="Genomic_DNA"/>
</dbReference>
<organism evidence="1 2">
    <name type="scientific">Gulo gulo</name>
    <name type="common">Wolverine</name>
    <name type="synonym">Gluton</name>
    <dbReference type="NCBI Taxonomy" id="48420"/>
    <lineage>
        <taxon>Eukaryota</taxon>
        <taxon>Metazoa</taxon>
        <taxon>Chordata</taxon>
        <taxon>Craniata</taxon>
        <taxon>Vertebrata</taxon>
        <taxon>Euteleostomi</taxon>
        <taxon>Mammalia</taxon>
        <taxon>Eutheria</taxon>
        <taxon>Laurasiatheria</taxon>
        <taxon>Carnivora</taxon>
        <taxon>Caniformia</taxon>
        <taxon>Musteloidea</taxon>
        <taxon>Mustelidae</taxon>
        <taxon>Guloninae</taxon>
        <taxon>Gulo</taxon>
    </lineage>
</organism>
<proteinExistence type="predicted"/>
<evidence type="ECO:0000313" key="1">
    <source>
        <dbReference type="EMBL" id="VCX37672.1"/>
    </source>
</evidence>
<evidence type="ECO:0000313" key="2">
    <source>
        <dbReference type="Proteomes" id="UP000269945"/>
    </source>
</evidence>
<feature type="non-terminal residue" evidence="1">
    <location>
        <position position="1"/>
    </location>
</feature>
<keyword evidence="2" id="KW-1185">Reference proteome</keyword>
<sequence length="97" mass="10658">FCSRFIHLTSVYIFIPYIVLENISLGLFPSTPDRDLEKPGGLAFLVAEMPPALRRKRHIIVWMPECGLIASHPVALTFRAASVVPLLGGTSGVELLL</sequence>
<comment type="caution">
    <text evidence="1">The sequence shown here is derived from an EMBL/GenBank/DDBJ whole genome shotgun (WGS) entry which is preliminary data.</text>
</comment>
<accession>A0A9X9Q797</accession>
<dbReference type="Proteomes" id="UP000269945">
    <property type="component" value="Unassembled WGS sequence"/>
</dbReference>
<protein>
    <submittedName>
        <fullName evidence="1">Uncharacterized protein</fullName>
    </submittedName>
</protein>
<name>A0A9X9Q797_GULGU</name>
<gene>
    <name evidence="1" type="ORF">BN2614_LOCUS5</name>
</gene>